<dbReference type="KEGG" id="gtt:GUITHDRAFT_163081"/>
<dbReference type="OrthoDB" id="277011at2759"/>
<dbReference type="Gene3D" id="3.40.50.1000">
    <property type="entry name" value="HAD superfamily/HAD-like"/>
    <property type="match status" value="1"/>
</dbReference>
<organism evidence="2">
    <name type="scientific">Guillardia theta (strain CCMP2712)</name>
    <name type="common">Cryptophyte</name>
    <dbReference type="NCBI Taxonomy" id="905079"/>
    <lineage>
        <taxon>Eukaryota</taxon>
        <taxon>Cryptophyceae</taxon>
        <taxon>Pyrenomonadales</taxon>
        <taxon>Geminigeraceae</taxon>
        <taxon>Guillardia</taxon>
    </lineage>
</organism>
<keyword evidence="4" id="KW-1185">Reference proteome</keyword>
<dbReference type="CDD" id="cd07521">
    <property type="entry name" value="HAD_FCP1-like"/>
    <property type="match status" value="1"/>
</dbReference>
<dbReference type="RefSeq" id="XP_005833003.1">
    <property type="nucleotide sequence ID" value="XM_005832946.1"/>
</dbReference>
<sequence length="310" mass="34954">MMPTGIITQVDRDGNIIDAGIDDVIIDDARARHESSLQLTAAEGESKRQRKRWSMMRFLCRCFSPVVIEAPDGAYNHSAGLQNGHMQSSQYDYSMQDPNMDDVSRMYNDSFLLPPKLVPFKITLILDLDETLVHSSFKPVPGADWVVPVEIDGTVHRVFVCKRPGLDNFMRRVAKLFEVVVFTASLDKYANPVLDLLERSAPKSVHFRLFREHCVFTNGVLVKDLTRLGRDPRQVILVDNSPSSYMLQPENAIPISSWFDSQTDQQLPLLIPWLEKLAGEDDVLPTLQQLRQAIDSCNGNLLSNISAQVV</sequence>
<protein>
    <recommendedName>
        <fullName evidence="1">FCP1 homology domain-containing protein</fullName>
    </recommendedName>
</protein>
<dbReference type="SMART" id="SM00577">
    <property type="entry name" value="CPDc"/>
    <property type="match status" value="1"/>
</dbReference>
<dbReference type="PANTHER" id="PTHR12210">
    <property type="entry name" value="DULLARD PROTEIN PHOSPHATASE"/>
    <property type="match status" value="1"/>
</dbReference>
<feature type="domain" description="FCP1 homology" evidence="1">
    <location>
        <begin position="117"/>
        <end position="277"/>
    </location>
</feature>
<accession>L1JBV0</accession>
<evidence type="ECO:0000313" key="3">
    <source>
        <dbReference type="EnsemblProtists" id="EKX46023"/>
    </source>
</evidence>
<dbReference type="PaxDb" id="55529-EKX46023"/>
<gene>
    <name evidence="2" type="ORF">GUITHDRAFT_163081</name>
</gene>
<dbReference type="NCBIfam" id="TIGR02251">
    <property type="entry name" value="HIF-SF_euk"/>
    <property type="match status" value="1"/>
</dbReference>
<name>L1JBV0_GUITC</name>
<dbReference type="InterPro" id="IPR011948">
    <property type="entry name" value="Dullard_phosphatase"/>
</dbReference>
<dbReference type="InterPro" id="IPR050365">
    <property type="entry name" value="TIM50"/>
</dbReference>
<dbReference type="STRING" id="905079.L1JBV0"/>
<dbReference type="PROSITE" id="PS50969">
    <property type="entry name" value="FCP1"/>
    <property type="match status" value="1"/>
</dbReference>
<dbReference type="InterPro" id="IPR004274">
    <property type="entry name" value="FCP1_dom"/>
</dbReference>
<evidence type="ECO:0000313" key="4">
    <source>
        <dbReference type="Proteomes" id="UP000011087"/>
    </source>
</evidence>
<dbReference type="FunFam" id="3.40.50.1000:FF:000093">
    <property type="entry name" value="NLI interacting factor-like phosphatase family protein"/>
    <property type="match status" value="1"/>
</dbReference>
<dbReference type="InterPro" id="IPR023214">
    <property type="entry name" value="HAD_sf"/>
</dbReference>
<dbReference type="Proteomes" id="UP000011087">
    <property type="component" value="Unassembled WGS sequence"/>
</dbReference>
<dbReference type="GeneID" id="17302740"/>
<dbReference type="GO" id="GO:0016791">
    <property type="term" value="F:phosphatase activity"/>
    <property type="evidence" value="ECO:0007669"/>
    <property type="project" value="InterPro"/>
</dbReference>
<dbReference type="EMBL" id="JH992996">
    <property type="protein sequence ID" value="EKX46023.1"/>
    <property type="molecule type" value="Genomic_DNA"/>
</dbReference>
<reference evidence="4" key="2">
    <citation type="submission" date="2012-11" db="EMBL/GenBank/DDBJ databases">
        <authorList>
            <person name="Kuo A."/>
            <person name="Curtis B.A."/>
            <person name="Tanifuji G."/>
            <person name="Burki F."/>
            <person name="Gruber A."/>
            <person name="Irimia M."/>
            <person name="Maruyama S."/>
            <person name="Arias M.C."/>
            <person name="Ball S.G."/>
            <person name="Gile G.H."/>
            <person name="Hirakawa Y."/>
            <person name="Hopkins J.F."/>
            <person name="Rensing S.A."/>
            <person name="Schmutz J."/>
            <person name="Symeonidi A."/>
            <person name="Elias M."/>
            <person name="Eveleigh R.J."/>
            <person name="Herman E.K."/>
            <person name="Klute M.J."/>
            <person name="Nakayama T."/>
            <person name="Obornik M."/>
            <person name="Reyes-Prieto A."/>
            <person name="Armbrust E.V."/>
            <person name="Aves S.J."/>
            <person name="Beiko R.G."/>
            <person name="Coutinho P."/>
            <person name="Dacks J.B."/>
            <person name="Durnford D.G."/>
            <person name="Fast N.M."/>
            <person name="Green B.R."/>
            <person name="Grisdale C."/>
            <person name="Hempe F."/>
            <person name="Henrissat B."/>
            <person name="Hoppner M.P."/>
            <person name="Ishida K.-I."/>
            <person name="Kim E."/>
            <person name="Koreny L."/>
            <person name="Kroth P.G."/>
            <person name="Liu Y."/>
            <person name="Malik S.-B."/>
            <person name="Maier U.G."/>
            <person name="McRose D."/>
            <person name="Mock T."/>
            <person name="Neilson J.A."/>
            <person name="Onodera N.T."/>
            <person name="Poole A.M."/>
            <person name="Pritham E.J."/>
            <person name="Richards T.A."/>
            <person name="Rocap G."/>
            <person name="Roy S.W."/>
            <person name="Sarai C."/>
            <person name="Schaack S."/>
            <person name="Shirato S."/>
            <person name="Slamovits C.H."/>
            <person name="Spencer D.F."/>
            <person name="Suzuki S."/>
            <person name="Worden A.Z."/>
            <person name="Zauner S."/>
            <person name="Barry K."/>
            <person name="Bell C."/>
            <person name="Bharti A.K."/>
            <person name="Crow J.A."/>
            <person name="Grimwood J."/>
            <person name="Kramer R."/>
            <person name="Lindquist E."/>
            <person name="Lucas S."/>
            <person name="Salamov A."/>
            <person name="McFadden G.I."/>
            <person name="Lane C.E."/>
            <person name="Keeling P.J."/>
            <person name="Gray M.W."/>
            <person name="Grigoriev I.V."/>
            <person name="Archibald J.M."/>
        </authorList>
    </citation>
    <scope>NUCLEOTIDE SEQUENCE</scope>
    <source>
        <strain evidence="4">CCMP2712</strain>
    </source>
</reference>
<dbReference type="OMA" id="CFEAKEP"/>
<dbReference type="EnsemblProtists" id="EKX46023">
    <property type="protein sequence ID" value="EKX46023"/>
    <property type="gene ID" value="GUITHDRAFT_163081"/>
</dbReference>
<dbReference type="SUPFAM" id="SSF56784">
    <property type="entry name" value="HAD-like"/>
    <property type="match status" value="1"/>
</dbReference>
<dbReference type="HOGENOM" id="CLU_020262_4_0_1"/>
<dbReference type="eggNOG" id="KOG1605">
    <property type="taxonomic scope" value="Eukaryota"/>
</dbReference>
<dbReference type="InterPro" id="IPR036412">
    <property type="entry name" value="HAD-like_sf"/>
</dbReference>
<proteinExistence type="predicted"/>
<reference evidence="2 4" key="1">
    <citation type="journal article" date="2012" name="Nature">
        <title>Algal genomes reveal evolutionary mosaicism and the fate of nucleomorphs.</title>
        <authorList>
            <consortium name="DOE Joint Genome Institute"/>
            <person name="Curtis B.A."/>
            <person name="Tanifuji G."/>
            <person name="Burki F."/>
            <person name="Gruber A."/>
            <person name="Irimia M."/>
            <person name="Maruyama S."/>
            <person name="Arias M.C."/>
            <person name="Ball S.G."/>
            <person name="Gile G.H."/>
            <person name="Hirakawa Y."/>
            <person name="Hopkins J.F."/>
            <person name="Kuo A."/>
            <person name="Rensing S.A."/>
            <person name="Schmutz J."/>
            <person name="Symeonidi A."/>
            <person name="Elias M."/>
            <person name="Eveleigh R.J."/>
            <person name="Herman E.K."/>
            <person name="Klute M.J."/>
            <person name="Nakayama T."/>
            <person name="Obornik M."/>
            <person name="Reyes-Prieto A."/>
            <person name="Armbrust E.V."/>
            <person name="Aves S.J."/>
            <person name="Beiko R.G."/>
            <person name="Coutinho P."/>
            <person name="Dacks J.B."/>
            <person name="Durnford D.G."/>
            <person name="Fast N.M."/>
            <person name="Green B.R."/>
            <person name="Grisdale C.J."/>
            <person name="Hempel F."/>
            <person name="Henrissat B."/>
            <person name="Hoppner M.P."/>
            <person name="Ishida K."/>
            <person name="Kim E."/>
            <person name="Koreny L."/>
            <person name="Kroth P.G."/>
            <person name="Liu Y."/>
            <person name="Malik S.B."/>
            <person name="Maier U.G."/>
            <person name="McRose D."/>
            <person name="Mock T."/>
            <person name="Neilson J.A."/>
            <person name="Onodera N.T."/>
            <person name="Poole A.M."/>
            <person name="Pritham E.J."/>
            <person name="Richards T.A."/>
            <person name="Rocap G."/>
            <person name="Roy S.W."/>
            <person name="Sarai C."/>
            <person name="Schaack S."/>
            <person name="Shirato S."/>
            <person name="Slamovits C.H."/>
            <person name="Spencer D.F."/>
            <person name="Suzuki S."/>
            <person name="Worden A.Z."/>
            <person name="Zauner S."/>
            <person name="Barry K."/>
            <person name="Bell C."/>
            <person name="Bharti A.K."/>
            <person name="Crow J.A."/>
            <person name="Grimwood J."/>
            <person name="Kramer R."/>
            <person name="Lindquist E."/>
            <person name="Lucas S."/>
            <person name="Salamov A."/>
            <person name="McFadden G.I."/>
            <person name="Lane C.E."/>
            <person name="Keeling P.J."/>
            <person name="Gray M.W."/>
            <person name="Grigoriev I.V."/>
            <person name="Archibald J.M."/>
        </authorList>
    </citation>
    <scope>NUCLEOTIDE SEQUENCE</scope>
    <source>
        <strain evidence="2 4">CCMP2712</strain>
    </source>
</reference>
<reference evidence="3" key="3">
    <citation type="submission" date="2015-06" db="UniProtKB">
        <authorList>
            <consortium name="EnsemblProtists"/>
        </authorList>
    </citation>
    <scope>IDENTIFICATION</scope>
</reference>
<evidence type="ECO:0000259" key="1">
    <source>
        <dbReference type="PROSITE" id="PS50969"/>
    </source>
</evidence>
<dbReference type="AlphaFoldDB" id="L1JBV0"/>
<evidence type="ECO:0000313" key="2">
    <source>
        <dbReference type="EMBL" id="EKX46023.1"/>
    </source>
</evidence>
<dbReference type="Pfam" id="PF03031">
    <property type="entry name" value="NIF"/>
    <property type="match status" value="1"/>
</dbReference>